<dbReference type="OrthoDB" id="26525at2759"/>
<dbReference type="Pfam" id="PF13499">
    <property type="entry name" value="EF-hand_7"/>
    <property type="match status" value="1"/>
</dbReference>
<dbReference type="InParanoid" id="W7XI06"/>
<reference evidence="3" key="1">
    <citation type="journal article" date="2006" name="PLoS Biol.">
        <title>Macronuclear genome sequence of the ciliate Tetrahymena thermophila, a model eukaryote.</title>
        <authorList>
            <person name="Eisen J.A."/>
            <person name="Coyne R.S."/>
            <person name="Wu M."/>
            <person name="Wu D."/>
            <person name="Thiagarajan M."/>
            <person name="Wortman J.R."/>
            <person name="Badger J.H."/>
            <person name="Ren Q."/>
            <person name="Amedeo P."/>
            <person name="Jones K.M."/>
            <person name="Tallon L.J."/>
            <person name="Delcher A.L."/>
            <person name="Salzberg S.L."/>
            <person name="Silva J.C."/>
            <person name="Haas B.J."/>
            <person name="Majoros W.H."/>
            <person name="Farzad M."/>
            <person name="Carlton J.M."/>
            <person name="Smith R.K. Jr."/>
            <person name="Garg J."/>
            <person name="Pearlman R.E."/>
            <person name="Karrer K.M."/>
            <person name="Sun L."/>
            <person name="Manning G."/>
            <person name="Elde N.C."/>
            <person name="Turkewitz A.P."/>
            <person name="Asai D.J."/>
            <person name="Wilkes D.E."/>
            <person name="Wang Y."/>
            <person name="Cai H."/>
            <person name="Collins K."/>
            <person name="Stewart B.A."/>
            <person name="Lee S.R."/>
            <person name="Wilamowska K."/>
            <person name="Weinberg Z."/>
            <person name="Ruzzo W.L."/>
            <person name="Wloga D."/>
            <person name="Gaertig J."/>
            <person name="Frankel J."/>
            <person name="Tsao C.-C."/>
            <person name="Gorovsky M.A."/>
            <person name="Keeling P.J."/>
            <person name="Waller R.F."/>
            <person name="Patron N.J."/>
            <person name="Cherry J.M."/>
            <person name="Stover N.A."/>
            <person name="Krieger C.J."/>
            <person name="del Toro C."/>
            <person name="Ryder H.F."/>
            <person name="Williamson S.C."/>
            <person name="Barbeau R.A."/>
            <person name="Hamilton E.P."/>
            <person name="Orias E."/>
        </authorList>
    </citation>
    <scope>NUCLEOTIDE SEQUENCE [LARGE SCALE GENOMIC DNA]</scope>
    <source>
        <strain evidence="3">SB210</strain>
    </source>
</reference>
<dbReference type="InterPro" id="IPR011992">
    <property type="entry name" value="EF-hand-dom_pair"/>
</dbReference>
<dbReference type="KEGG" id="tet:TTHERM_000933177"/>
<feature type="domain" description="EF-hand" evidence="1">
    <location>
        <begin position="247"/>
        <end position="282"/>
    </location>
</feature>
<feature type="domain" description="EF-hand" evidence="1">
    <location>
        <begin position="219"/>
        <end position="245"/>
    </location>
</feature>
<accession>W7XI06</accession>
<dbReference type="EMBL" id="GG662564">
    <property type="protein sequence ID" value="EWS72869.1"/>
    <property type="molecule type" value="Genomic_DNA"/>
</dbReference>
<dbReference type="PROSITE" id="PS50222">
    <property type="entry name" value="EF_HAND_2"/>
    <property type="match status" value="2"/>
</dbReference>
<organism evidence="2 3">
    <name type="scientific">Tetrahymena thermophila (strain SB210)</name>
    <dbReference type="NCBI Taxonomy" id="312017"/>
    <lineage>
        <taxon>Eukaryota</taxon>
        <taxon>Sar</taxon>
        <taxon>Alveolata</taxon>
        <taxon>Ciliophora</taxon>
        <taxon>Intramacronucleata</taxon>
        <taxon>Oligohymenophorea</taxon>
        <taxon>Hymenostomatida</taxon>
        <taxon>Tetrahymenina</taxon>
        <taxon>Tetrahymenidae</taxon>
        <taxon>Tetrahymena</taxon>
    </lineage>
</organism>
<gene>
    <name evidence="2" type="ORF">TTHERM_000933177</name>
</gene>
<dbReference type="AlphaFoldDB" id="W7XI06"/>
<name>W7XI06_TETTS</name>
<dbReference type="InterPro" id="IPR002048">
    <property type="entry name" value="EF_hand_dom"/>
</dbReference>
<proteinExistence type="predicted"/>
<evidence type="ECO:0000313" key="3">
    <source>
        <dbReference type="Proteomes" id="UP000009168"/>
    </source>
</evidence>
<sequence>MQLISLNIFLIKYNKFNNFVYLELKSLTFKRNQSKILFWLLEVINLFFQEYKIFSTQKWQVIIYQLKILNSLIYFNQHLCVLECFFSSNYYQPSFVRLIFSNLKVIELINFQFLSIFLEINKQMNDEEIFKYFDKQNKFYLTKHELKVSLIYKFGYKFPYDEIKNIWKGRFKFEQSRNDYDQLYDKSIASKGISFKYFKYLINLLDSQISCDKKSTIDFQIIDEDDKGYITFDDFKQLIVKHNLKFIQPSQVKEVYKEMDFDGDEKVSLSDFRKFVKEYKDLQQVKSIE</sequence>
<dbReference type="Proteomes" id="UP000009168">
    <property type="component" value="Unassembled WGS sequence"/>
</dbReference>
<dbReference type="CDD" id="cd00051">
    <property type="entry name" value="EFh"/>
    <property type="match status" value="1"/>
</dbReference>
<dbReference type="GeneID" id="24441132"/>
<keyword evidence="3" id="KW-1185">Reference proteome</keyword>
<dbReference type="SUPFAM" id="SSF47473">
    <property type="entry name" value="EF-hand"/>
    <property type="match status" value="1"/>
</dbReference>
<dbReference type="RefSeq" id="XP_012654597.1">
    <property type="nucleotide sequence ID" value="XM_012799143.1"/>
</dbReference>
<evidence type="ECO:0000259" key="1">
    <source>
        <dbReference type="PROSITE" id="PS50222"/>
    </source>
</evidence>
<dbReference type="Gene3D" id="1.10.238.10">
    <property type="entry name" value="EF-hand"/>
    <property type="match status" value="1"/>
</dbReference>
<protein>
    <submittedName>
        <fullName evidence="2">EF hand protein</fullName>
    </submittedName>
</protein>
<evidence type="ECO:0000313" key="2">
    <source>
        <dbReference type="EMBL" id="EWS72869.1"/>
    </source>
</evidence>
<dbReference type="GO" id="GO:0005509">
    <property type="term" value="F:calcium ion binding"/>
    <property type="evidence" value="ECO:0007669"/>
    <property type="project" value="InterPro"/>
</dbReference>